<dbReference type="Proteomes" id="UP000030512">
    <property type="component" value="Chromosome"/>
</dbReference>
<dbReference type="PANTHER" id="PTHR33747">
    <property type="entry name" value="UPF0225 PROTEIN SCO1677"/>
    <property type="match status" value="1"/>
</dbReference>
<evidence type="ECO:0000256" key="2">
    <source>
        <dbReference type="HAMAP-Rule" id="MF_00612"/>
    </source>
</evidence>
<dbReference type="NCBIfam" id="NF002486">
    <property type="entry name" value="PRK01752.1"/>
    <property type="match status" value="1"/>
</dbReference>
<dbReference type="Pfam" id="PF17775">
    <property type="entry name" value="YchJ_M-like"/>
    <property type="match status" value="1"/>
</dbReference>
<evidence type="ECO:0000259" key="3">
    <source>
        <dbReference type="Pfam" id="PF17775"/>
    </source>
</evidence>
<keyword evidence="5" id="KW-1185">Reference proteome</keyword>
<reference evidence="4 5" key="1">
    <citation type="journal article" date="2015" name="Environ. Microbiol.">
        <title>Methane oxidation coupled to nitrate reduction under hypoxia by the Gammaproteobacterium Methylomonas denitrificans, sp. nov. type strain FJG1.</title>
        <authorList>
            <person name="Kits K.D."/>
            <person name="Klotz M.G."/>
            <person name="Stein L.Y."/>
        </authorList>
    </citation>
    <scope>NUCLEOTIDE SEQUENCE [LARGE SCALE GENOMIC DNA]</scope>
    <source>
        <strain evidence="4 5">FJG1</strain>
    </source>
</reference>
<dbReference type="OrthoDB" id="21421at2"/>
<dbReference type="HAMAP" id="MF_00612">
    <property type="entry name" value="UPF0225"/>
    <property type="match status" value="1"/>
</dbReference>
<dbReference type="AlphaFoldDB" id="A0A140E3R4"/>
<gene>
    <name evidence="4" type="ORF">JT25_000820</name>
</gene>
<feature type="domain" description="YchJ-like middle NTF2-like" evidence="3">
    <location>
        <begin position="35"/>
        <end position="130"/>
    </location>
</feature>
<protein>
    <recommendedName>
        <fullName evidence="2">UPF0225 protein JT25_000820</fullName>
    </recommendedName>
</protein>
<dbReference type="InterPro" id="IPR032710">
    <property type="entry name" value="NTF2-like_dom_sf"/>
</dbReference>
<accession>A0A140E3R4</accession>
<dbReference type="NCBIfam" id="NF002449">
    <property type="entry name" value="PRK01617.1"/>
    <property type="match status" value="1"/>
</dbReference>
<proteinExistence type="inferred from homology"/>
<organism evidence="4 5">
    <name type="scientific">Methylomonas denitrificans</name>
    <dbReference type="NCBI Taxonomy" id="1538553"/>
    <lineage>
        <taxon>Bacteria</taxon>
        <taxon>Pseudomonadati</taxon>
        <taxon>Pseudomonadota</taxon>
        <taxon>Gammaproteobacteria</taxon>
        <taxon>Methylococcales</taxon>
        <taxon>Methylococcaceae</taxon>
        <taxon>Methylomonas</taxon>
    </lineage>
</organism>
<sequence>MTTITDNTETCICGSGLHYQECCGRYHSGEHYPPTAEALMRSRFSAYARRDVDYLLNTWDTSKRPAAIDFSKETAQWQKLAIVGTKKGAAHDSKGIVEFKAFYRQDGEDYFMHEISRFVKTDSRWLYLDGVIKSAGKVAAATDTGKNAPCACGSGKKFKRCCGR</sequence>
<evidence type="ECO:0000256" key="1">
    <source>
        <dbReference type="ARBA" id="ARBA00010839"/>
    </source>
</evidence>
<dbReference type="Gene3D" id="3.10.450.50">
    <property type="match status" value="1"/>
</dbReference>
<dbReference type="InterPro" id="IPR004027">
    <property type="entry name" value="SEC_C_motif"/>
</dbReference>
<dbReference type="SUPFAM" id="SSF103642">
    <property type="entry name" value="Sec-C motif"/>
    <property type="match status" value="2"/>
</dbReference>
<dbReference type="InterPro" id="IPR048469">
    <property type="entry name" value="YchJ-like_M"/>
</dbReference>
<dbReference type="EMBL" id="CP014476">
    <property type="protein sequence ID" value="AMK75038.1"/>
    <property type="molecule type" value="Genomic_DNA"/>
</dbReference>
<dbReference type="SUPFAM" id="SSF54427">
    <property type="entry name" value="NTF2-like"/>
    <property type="match status" value="1"/>
</dbReference>
<dbReference type="KEGG" id="mdn:JT25_000820"/>
<evidence type="ECO:0000313" key="4">
    <source>
        <dbReference type="EMBL" id="AMK75038.1"/>
    </source>
</evidence>
<dbReference type="Pfam" id="PF02810">
    <property type="entry name" value="SEC-C"/>
    <property type="match status" value="2"/>
</dbReference>
<evidence type="ECO:0000313" key="5">
    <source>
        <dbReference type="Proteomes" id="UP000030512"/>
    </source>
</evidence>
<dbReference type="InterPro" id="IPR023006">
    <property type="entry name" value="YchJ-like"/>
</dbReference>
<name>A0A140E3R4_9GAMM</name>
<dbReference type="RefSeq" id="WP_062327286.1">
    <property type="nucleotide sequence ID" value="NZ_CP014476.1"/>
</dbReference>
<comment type="similarity">
    <text evidence="1 2">Belongs to the UPF0225 family.</text>
</comment>
<dbReference type="PANTHER" id="PTHR33747:SF1">
    <property type="entry name" value="ADENYLATE CYCLASE-ASSOCIATED CAP C-TERMINAL DOMAIN-CONTAINING PROTEIN"/>
    <property type="match status" value="1"/>
</dbReference>